<reference evidence="7 8" key="1">
    <citation type="submission" date="2019-03" db="EMBL/GenBank/DDBJ databases">
        <title>Diversity of the mouse oral microbiome.</title>
        <authorList>
            <person name="Joseph S."/>
            <person name="Aduse-Opoku J."/>
            <person name="Curtis M."/>
            <person name="Wade W."/>
            <person name="Hashim A."/>
        </authorList>
    </citation>
    <scope>NUCLEOTIDE SEQUENCE [LARGE SCALE GENOMIC DNA]</scope>
    <source>
        <strain evidence="8">irhom_31</strain>
    </source>
</reference>
<feature type="region of interest" description="Disordered" evidence="5">
    <location>
        <begin position="222"/>
        <end position="257"/>
    </location>
</feature>
<dbReference type="GO" id="GO:0016887">
    <property type="term" value="F:ATP hydrolysis activity"/>
    <property type="evidence" value="ECO:0007669"/>
    <property type="project" value="InterPro"/>
</dbReference>
<dbReference type="EMBL" id="SPQC01000038">
    <property type="protein sequence ID" value="TFU21179.1"/>
    <property type="molecule type" value="Genomic_DNA"/>
</dbReference>
<dbReference type="Pfam" id="PF13558">
    <property type="entry name" value="SbcC_Walker_B"/>
    <property type="match status" value="1"/>
</dbReference>
<evidence type="ECO:0000256" key="5">
    <source>
        <dbReference type="SAM" id="MobiDB-lite"/>
    </source>
</evidence>
<evidence type="ECO:0000256" key="3">
    <source>
        <dbReference type="ARBA" id="ARBA00013368"/>
    </source>
</evidence>
<dbReference type="AlphaFoldDB" id="A0A4Y9F1K5"/>
<evidence type="ECO:0000256" key="2">
    <source>
        <dbReference type="ARBA" id="ARBA00011322"/>
    </source>
</evidence>
<evidence type="ECO:0000256" key="1">
    <source>
        <dbReference type="ARBA" id="ARBA00006930"/>
    </source>
</evidence>
<keyword evidence="4" id="KW-0175">Coiled coil</keyword>
<feature type="compositionally biased region" description="Low complexity" evidence="5">
    <location>
        <begin position="241"/>
        <end position="255"/>
    </location>
</feature>
<evidence type="ECO:0000256" key="4">
    <source>
        <dbReference type="SAM" id="Coils"/>
    </source>
</evidence>
<proteinExistence type="inferred from homology"/>
<feature type="coiled-coil region" evidence="4">
    <location>
        <begin position="581"/>
        <end position="615"/>
    </location>
</feature>
<dbReference type="SUPFAM" id="SSF52540">
    <property type="entry name" value="P-loop containing nucleoside triphosphate hydrolases"/>
    <property type="match status" value="1"/>
</dbReference>
<feature type="coiled-coil region" evidence="4">
    <location>
        <begin position="644"/>
        <end position="685"/>
    </location>
</feature>
<evidence type="ECO:0000259" key="6">
    <source>
        <dbReference type="Pfam" id="PF13476"/>
    </source>
</evidence>
<feature type="coiled-coil region" evidence="4">
    <location>
        <begin position="423"/>
        <end position="478"/>
    </location>
</feature>
<gene>
    <name evidence="7" type="ORF">E4U03_09805</name>
</gene>
<dbReference type="Gene3D" id="3.40.50.300">
    <property type="entry name" value="P-loop containing nucleotide triphosphate hydrolases"/>
    <property type="match status" value="2"/>
</dbReference>
<feature type="domain" description="Rad50/SbcC-type AAA" evidence="6">
    <location>
        <begin position="5"/>
        <end position="217"/>
    </location>
</feature>
<name>A0A4Y9F1K5_9MICC</name>
<comment type="similarity">
    <text evidence="1">Belongs to the SMC family. SbcC subfamily.</text>
</comment>
<dbReference type="GO" id="GO:0006302">
    <property type="term" value="P:double-strand break repair"/>
    <property type="evidence" value="ECO:0007669"/>
    <property type="project" value="InterPro"/>
</dbReference>
<dbReference type="PANTHER" id="PTHR32114:SF2">
    <property type="entry name" value="ABC TRANSPORTER ABCH.3"/>
    <property type="match status" value="1"/>
</dbReference>
<comment type="subunit">
    <text evidence="2">Heterodimer of SbcC and SbcD.</text>
</comment>
<dbReference type="Proteomes" id="UP000297951">
    <property type="component" value="Unassembled WGS sequence"/>
</dbReference>
<dbReference type="Pfam" id="PF13476">
    <property type="entry name" value="AAA_23"/>
    <property type="match status" value="1"/>
</dbReference>
<dbReference type="RefSeq" id="WP_135013407.1">
    <property type="nucleotide sequence ID" value="NZ_JADGLK010000038.1"/>
</dbReference>
<feature type="region of interest" description="Disordered" evidence="5">
    <location>
        <begin position="557"/>
        <end position="577"/>
    </location>
</feature>
<protein>
    <recommendedName>
        <fullName evidence="3">Nuclease SbcCD subunit C</fullName>
    </recommendedName>
</protein>
<evidence type="ECO:0000313" key="8">
    <source>
        <dbReference type="Proteomes" id="UP000297951"/>
    </source>
</evidence>
<sequence>MRIHRLELTAYGPFPGTVTIDFDDLNREGIFLLNGPTGSGKSSILDAICYALYGSTSSGRTDLKSRFADSHVQPRVLLDCTIGTDRYRIDRSPAYERPKKRGEGITTEQAKTLIEKFDAATGSWEPDPAITRHKDAGDFMLSVLGLNAQQFNQVMLLPQGQFQRFLVATSGEREQLLKQLFGTEDFEKVQDLLHRYAKDAAAAAEAAQQDLRVLEQRAERAEQAARADQARQALGQEVNESTESSSAPEDSAPAPVADLPDHLRQLLSQLADLTESLEERRDKTAHDLERLANEHTETAQLQKDWATYLNLTQEQETLAREESQIAASRTRLEEHRVVAEILPRVTAAEQAATAYQQAADRAETHLGSTCRLLASARENLTETALEYDLLTQAQAALETTLTDDASQQLSELTSAHIDQLTRYQQAEKDIANLAAQAQASTSNLKGLTTRRTQLTQALEEAQQSLTQQRQDYEKTEQATAREEAARALQAQARDRVTAADRLTQARTNLEAAQRASQGAEESRRKASAQAETLQRQRFDAAAQILAETLTDGQPCSVCGSTDHPAPASYDQNTPPVTEEALTRAKHQRDAAEAEAQQALAALSAAQSTLDQLVEQGTPEPEEARAALTSAQESLSQAQAQVAHRKALAQRIATAEETLDTSRADLAEAERQHTSEEAKLYQLTGQRESLEAELAPHLQGPGFADRIATLNRLTRQLPTLLAAYADQERQAQAQASAQEELYRALQEAQLKDTQQVKAQLLTKAQASQLEQQITTHRDRTLAVTAQLTSPALAVIAQLQADGGQPPAPEQLAQLKAAIVQLSAQRDSFISHATRLTGAREELHEVLSLLEATLEKSRLLLEDAHLKHELAATATAAPGSDNRLNMTLTSYVLAYQLAEVAEAASEHLEKMTHGRYRLEHTDRAEGRNKKSGLAIDIFDAWHNASRRPESLSGGETFMASLALALGLADVVQQANGGIDIDTLFVDEGFGSLDDETLEEVMTTIDSLRERGRVIGLISHVAEMKNRINKHIVLTSSPQGSSLVADAGAA</sequence>
<dbReference type="InterPro" id="IPR027417">
    <property type="entry name" value="P-loop_NTPase"/>
</dbReference>
<dbReference type="InterPro" id="IPR038729">
    <property type="entry name" value="Rad50/SbcC_AAA"/>
</dbReference>
<comment type="caution">
    <text evidence="7">The sequence shown here is derived from an EMBL/GenBank/DDBJ whole genome shotgun (WGS) entry which is preliminary data.</text>
</comment>
<feature type="region of interest" description="Disordered" evidence="5">
    <location>
        <begin position="508"/>
        <end position="534"/>
    </location>
</feature>
<accession>A0A4Y9F1K5</accession>
<feature type="coiled-coil region" evidence="4">
    <location>
        <begin position="263"/>
        <end position="331"/>
    </location>
</feature>
<evidence type="ECO:0000313" key="7">
    <source>
        <dbReference type="EMBL" id="TFU21179.1"/>
    </source>
</evidence>
<dbReference type="OrthoDB" id="9795626at2"/>
<dbReference type="PANTHER" id="PTHR32114">
    <property type="entry name" value="ABC TRANSPORTER ABCH.3"/>
    <property type="match status" value="1"/>
</dbReference>
<feature type="coiled-coil region" evidence="4">
    <location>
        <begin position="709"/>
        <end position="747"/>
    </location>
</feature>
<organism evidence="7 8">
    <name type="scientific">Rothia nasimurium</name>
    <dbReference type="NCBI Taxonomy" id="85336"/>
    <lineage>
        <taxon>Bacteria</taxon>
        <taxon>Bacillati</taxon>
        <taxon>Actinomycetota</taxon>
        <taxon>Actinomycetes</taxon>
        <taxon>Micrococcales</taxon>
        <taxon>Micrococcaceae</taxon>
        <taxon>Rothia</taxon>
    </lineage>
</organism>